<dbReference type="Gene3D" id="3.40.430.10">
    <property type="entry name" value="Dihydrofolate Reductase, subunit A"/>
    <property type="match status" value="1"/>
</dbReference>
<evidence type="ECO:0000313" key="5">
    <source>
        <dbReference type="EMBL" id="MBZ1350568.1"/>
    </source>
</evidence>
<evidence type="ECO:0000313" key="6">
    <source>
        <dbReference type="Proteomes" id="UP000739565"/>
    </source>
</evidence>
<dbReference type="Proteomes" id="UP000739565">
    <property type="component" value="Unassembled WGS sequence"/>
</dbReference>
<evidence type="ECO:0000256" key="2">
    <source>
        <dbReference type="ARBA" id="ARBA00022857"/>
    </source>
</evidence>
<sequence>MTIIGQLGQTLDGRIATVTGHSRYVNGPASLTHLHRLRACVDAVLVGIGTALADDPQLNVRLTKGTNPVRIVLDPSARLTPNAKVWHQDGTRRLWLVSNIPSSLIPPGVELVVLNTPSGHIDPKDILRALHARGLRRVLIEGGAETVSRFMRAGCLDRLHLLVAPIIMGSGRPAFNLPAIQTMDEALRLHTKAYVLEDEVVYDIDLSAQRVPIDFSSTSENR</sequence>
<dbReference type="EMBL" id="JAHXRI010000006">
    <property type="protein sequence ID" value="MBZ1350568.1"/>
    <property type="molecule type" value="Genomic_DNA"/>
</dbReference>
<dbReference type="PANTHER" id="PTHR38011">
    <property type="entry name" value="DIHYDROFOLATE REDUCTASE FAMILY PROTEIN (AFU_ORTHOLOGUE AFUA_8G06820)"/>
    <property type="match status" value="1"/>
</dbReference>
<keyword evidence="3" id="KW-0560">Oxidoreductase</keyword>
<keyword evidence="6" id="KW-1185">Reference proteome</keyword>
<dbReference type="GO" id="GO:0008703">
    <property type="term" value="F:5-amino-6-(5-phosphoribosylamino)uracil reductase activity"/>
    <property type="evidence" value="ECO:0007669"/>
    <property type="project" value="InterPro"/>
</dbReference>
<dbReference type="GO" id="GO:0009231">
    <property type="term" value="P:riboflavin biosynthetic process"/>
    <property type="evidence" value="ECO:0007669"/>
    <property type="project" value="InterPro"/>
</dbReference>
<dbReference type="InterPro" id="IPR024072">
    <property type="entry name" value="DHFR-like_dom_sf"/>
</dbReference>
<feature type="domain" description="Bacterial bifunctional deaminase-reductase C-terminal" evidence="4">
    <location>
        <begin position="2"/>
        <end position="189"/>
    </location>
</feature>
<name>A0A953T1Q6_9BURK</name>
<keyword evidence="2" id="KW-0521">NADP</keyword>
<organism evidence="5 6">
    <name type="scientific">Zwartia hollandica</name>
    <dbReference type="NCBI Taxonomy" id="324606"/>
    <lineage>
        <taxon>Bacteria</taxon>
        <taxon>Pseudomonadati</taxon>
        <taxon>Pseudomonadota</taxon>
        <taxon>Betaproteobacteria</taxon>
        <taxon>Burkholderiales</taxon>
        <taxon>Alcaligenaceae</taxon>
        <taxon>Zwartia</taxon>
    </lineage>
</organism>
<dbReference type="SUPFAM" id="SSF53597">
    <property type="entry name" value="Dihydrofolate reductase-like"/>
    <property type="match status" value="1"/>
</dbReference>
<reference evidence="5" key="1">
    <citation type="submission" date="2021-07" db="EMBL/GenBank/DDBJ databases">
        <title>New genus and species of the family Alcaligenaceae.</title>
        <authorList>
            <person name="Hahn M.W."/>
        </authorList>
    </citation>
    <scope>NUCLEOTIDE SEQUENCE</scope>
    <source>
        <strain evidence="5">LF4-65</strain>
    </source>
</reference>
<evidence type="ECO:0000256" key="3">
    <source>
        <dbReference type="ARBA" id="ARBA00023002"/>
    </source>
</evidence>
<protein>
    <submittedName>
        <fullName evidence="5">RibD family protein</fullName>
    </submittedName>
</protein>
<comment type="caution">
    <text evidence="5">The sequence shown here is derived from an EMBL/GenBank/DDBJ whole genome shotgun (WGS) entry which is preliminary data.</text>
</comment>
<comment type="pathway">
    <text evidence="1">Cofactor biosynthesis; riboflavin biosynthesis.</text>
</comment>
<evidence type="ECO:0000259" key="4">
    <source>
        <dbReference type="Pfam" id="PF01872"/>
    </source>
</evidence>
<dbReference type="Pfam" id="PF01872">
    <property type="entry name" value="RibD_C"/>
    <property type="match status" value="1"/>
</dbReference>
<evidence type="ECO:0000256" key="1">
    <source>
        <dbReference type="ARBA" id="ARBA00005104"/>
    </source>
</evidence>
<accession>A0A953T1Q6</accession>
<proteinExistence type="predicted"/>
<dbReference type="PANTHER" id="PTHR38011:SF7">
    <property type="entry name" value="2,5-DIAMINO-6-RIBOSYLAMINO-4(3H)-PYRIMIDINONE 5'-PHOSPHATE REDUCTASE"/>
    <property type="match status" value="1"/>
</dbReference>
<dbReference type="AlphaFoldDB" id="A0A953T1Q6"/>
<dbReference type="InterPro" id="IPR002734">
    <property type="entry name" value="RibDG_C"/>
</dbReference>
<gene>
    <name evidence="5" type="ORF">KZZ10_07895</name>
</gene>
<dbReference type="InterPro" id="IPR050765">
    <property type="entry name" value="Riboflavin_Biosynth_HTPR"/>
</dbReference>